<dbReference type="AlphaFoldDB" id="M5AN45"/>
<evidence type="ECO:0000259" key="1">
    <source>
        <dbReference type="Pfam" id="PF13340"/>
    </source>
</evidence>
<reference evidence="2" key="2">
    <citation type="journal article" date="2013" name="Microbes Environ.">
        <title>Commonalities and Differences among Symbiosis Islands of Three Mesorhizobium loti Strains.</title>
        <authorList>
            <person name="Kasai-Maita H."/>
            <person name="Hirakawa H."/>
            <person name="Nakamura Y."/>
            <person name="Kaneko T."/>
            <person name="Miki K."/>
            <person name="Maruya J."/>
            <person name="Okazaki S."/>
            <person name="Tabata S."/>
            <person name="Saeki K."/>
            <person name="Sato S."/>
        </authorList>
    </citation>
    <scope>NUCLEOTIDE SEQUENCE</scope>
    <source>
        <strain evidence="2">NZP2037</strain>
    </source>
</reference>
<dbReference type="Pfam" id="PF13340">
    <property type="entry name" value="DUF4096"/>
    <property type="match status" value="1"/>
</dbReference>
<proteinExistence type="predicted"/>
<feature type="domain" description="Insertion element IS402-like" evidence="1">
    <location>
        <begin position="23"/>
        <end position="78"/>
    </location>
</feature>
<accession>M5AN45</accession>
<dbReference type="PANTHER" id="PTHR30007">
    <property type="entry name" value="PHP DOMAIN PROTEIN"/>
    <property type="match status" value="1"/>
</dbReference>
<reference evidence="2" key="1">
    <citation type="submission" date="2012-10" db="EMBL/GenBank/DDBJ databases">
        <authorList>
            <person name="Maita H."/>
            <person name="Sato S."/>
        </authorList>
    </citation>
    <scope>NUCLEOTIDE SEQUENCE</scope>
    <source>
        <strain evidence="2">NZP2037</strain>
    </source>
</reference>
<dbReference type="EMBL" id="AP012557">
    <property type="protein sequence ID" value="BAN09837.1"/>
    <property type="molecule type" value="Genomic_DNA"/>
</dbReference>
<dbReference type="OrthoDB" id="9798237at2"/>
<dbReference type="InterPro" id="IPR025161">
    <property type="entry name" value="IS402-like_dom"/>
</dbReference>
<name>M5AN45_RHILI</name>
<protein>
    <submittedName>
        <fullName evidence="2">Truncated transposase</fullName>
    </submittedName>
</protein>
<organism evidence="2">
    <name type="scientific">Rhizobium loti</name>
    <name type="common">Mesorhizobium loti</name>
    <dbReference type="NCBI Taxonomy" id="381"/>
    <lineage>
        <taxon>Bacteria</taxon>
        <taxon>Pseudomonadati</taxon>
        <taxon>Pseudomonadota</taxon>
        <taxon>Alphaproteobacteria</taxon>
        <taxon>Hyphomicrobiales</taxon>
        <taxon>Phyllobacteriaceae</taxon>
        <taxon>Mesorhizobium</taxon>
    </lineage>
</organism>
<evidence type="ECO:0000313" key="2">
    <source>
        <dbReference type="EMBL" id="BAN09837.1"/>
    </source>
</evidence>
<dbReference type="PANTHER" id="PTHR30007:SF0">
    <property type="entry name" value="TRANSPOSASE"/>
    <property type="match status" value="1"/>
</dbReference>
<sequence length="132" mass="14751">MWTRATPGRMADIEKIKRYPPDLTDEEWSRIQPFLPGAAKTGRRVVTDLREVLNAIRYMARSDGGWRILSKDFPPISVAVETPYGHAHGLRQLAGTFPGLTAKQQATIKALNAEYAKTRSRVPACQRTAGRC</sequence>